<name>A0A2B7WYG7_9EURO</name>
<dbReference type="Proteomes" id="UP000224080">
    <property type="component" value="Unassembled WGS sequence"/>
</dbReference>
<evidence type="ECO:0000313" key="3">
    <source>
        <dbReference type="Proteomes" id="UP000224080"/>
    </source>
</evidence>
<organism evidence="2 3">
    <name type="scientific">Blastomyces parvus</name>
    <dbReference type="NCBI Taxonomy" id="2060905"/>
    <lineage>
        <taxon>Eukaryota</taxon>
        <taxon>Fungi</taxon>
        <taxon>Dikarya</taxon>
        <taxon>Ascomycota</taxon>
        <taxon>Pezizomycotina</taxon>
        <taxon>Eurotiomycetes</taxon>
        <taxon>Eurotiomycetidae</taxon>
        <taxon>Onygenales</taxon>
        <taxon>Ajellomycetaceae</taxon>
        <taxon>Blastomyces</taxon>
    </lineage>
</organism>
<evidence type="ECO:0000313" key="2">
    <source>
        <dbReference type="EMBL" id="PGH01649.1"/>
    </source>
</evidence>
<sequence length="155" mass="16821">MRGWVLPGTLPALAIALSFVPFGLTKARRNQVLEPRMQAPSCTGKGTARSPLLLAASASYLVAVRRDWSAWLSSLPPSPIDYCTVLTGTWLAAHTIALTGRAAIWLLKRWHDVQPPGGLSCQNDNAFMHGKKIRKNSHKAGGKQTPFSPSEKPHS</sequence>
<keyword evidence="3" id="KW-1185">Reference proteome</keyword>
<dbReference type="AlphaFoldDB" id="A0A2B7WYG7"/>
<comment type="caution">
    <text evidence="2">The sequence shown here is derived from an EMBL/GenBank/DDBJ whole genome shotgun (WGS) entry which is preliminary data.</text>
</comment>
<protein>
    <submittedName>
        <fullName evidence="2">Uncharacterized protein</fullName>
    </submittedName>
</protein>
<proteinExistence type="predicted"/>
<feature type="region of interest" description="Disordered" evidence="1">
    <location>
        <begin position="134"/>
        <end position="155"/>
    </location>
</feature>
<reference evidence="2 3" key="1">
    <citation type="submission" date="2017-10" db="EMBL/GenBank/DDBJ databases">
        <title>Comparative genomics in systemic dimorphic fungi from Ajellomycetaceae.</title>
        <authorList>
            <person name="Munoz J.F."/>
            <person name="Mcewen J.G."/>
            <person name="Clay O.K."/>
            <person name="Cuomo C.A."/>
        </authorList>
    </citation>
    <scope>NUCLEOTIDE SEQUENCE [LARGE SCALE GENOMIC DNA]</scope>
    <source>
        <strain evidence="2 3">UAMH130</strain>
    </source>
</reference>
<dbReference type="OrthoDB" id="10622691at2759"/>
<dbReference type="EMBL" id="PDNC01000069">
    <property type="protein sequence ID" value="PGH01649.1"/>
    <property type="molecule type" value="Genomic_DNA"/>
</dbReference>
<accession>A0A2B7WYG7</accession>
<gene>
    <name evidence="2" type="ORF">GX51_05091</name>
</gene>
<evidence type="ECO:0000256" key="1">
    <source>
        <dbReference type="SAM" id="MobiDB-lite"/>
    </source>
</evidence>